<evidence type="ECO:0000313" key="2">
    <source>
        <dbReference type="EMBL" id="KAL1260011.1"/>
    </source>
</evidence>
<feature type="signal peptide" evidence="1">
    <location>
        <begin position="1"/>
        <end position="38"/>
    </location>
</feature>
<evidence type="ECO:0000313" key="3">
    <source>
        <dbReference type="Proteomes" id="UP001558613"/>
    </source>
</evidence>
<keyword evidence="3" id="KW-1185">Reference proteome</keyword>
<evidence type="ECO:0008006" key="4">
    <source>
        <dbReference type="Google" id="ProtNLM"/>
    </source>
</evidence>
<reference evidence="2 3" key="1">
    <citation type="submission" date="2023-09" db="EMBL/GenBank/DDBJ databases">
        <authorList>
            <person name="Wang M."/>
        </authorList>
    </citation>
    <scope>NUCLEOTIDE SEQUENCE [LARGE SCALE GENOMIC DNA]</scope>
    <source>
        <strain evidence="2">GT-2023</strain>
        <tissue evidence="2">Liver</tissue>
    </source>
</reference>
<accession>A0ABR3M6S7</accession>
<dbReference type="PANTHER" id="PTHR47510">
    <property type="entry name" value="REVERSE TRANSCRIPTASE DOMAIN-CONTAINING PROTEIN"/>
    <property type="match status" value="1"/>
</dbReference>
<organism evidence="2 3">
    <name type="scientific">Cirrhinus molitorella</name>
    <name type="common">mud carp</name>
    <dbReference type="NCBI Taxonomy" id="172907"/>
    <lineage>
        <taxon>Eukaryota</taxon>
        <taxon>Metazoa</taxon>
        <taxon>Chordata</taxon>
        <taxon>Craniata</taxon>
        <taxon>Vertebrata</taxon>
        <taxon>Euteleostomi</taxon>
        <taxon>Actinopterygii</taxon>
        <taxon>Neopterygii</taxon>
        <taxon>Teleostei</taxon>
        <taxon>Ostariophysi</taxon>
        <taxon>Cypriniformes</taxon>
        <taxon>Cyprinidae</taxon>
        <taxon>Labeoninae</taxon>
        <taxon>Labeonini</taxon>
        <taxon>Cirrhinus</taxon>
    </lineage>
</organism>
<dbReference type="Proteomes" id="UP001558613">
    <property type="component" value="Unassembled WGS sequence"/>
</dbReference>
<protein>
    <recommendedName>
        <fullName evidence="4">Endonuclease/exonuclease/phosphatase domain-containing protein</fullName>
    </recommendedName>
</protein>
<keyword evidence="1" id="KW-0732">Signal</keyword>
<evidence type="ECO:0000256" key="1">
    <source>
        <dbReference type="SAM" id="SignalP"/>
    </source>
</evidence>
<dbReference type="InterPro" id="IPR036691">
    <property type="entry name" value="Endo/exonu/phosph_ase_sf"/>
</dbReference>
<dbReference type="Gene3D" id="3.60.10.10">
    <property type="entry name" value="Endonuclease/exonuclease/phosphatase"/>
    <property type="match status" value="1"/>
</dbReference>
<feature type="chain" id="PRO_5045636026" description="Endonuclease/exonuclease/phosphatase domain-containing protein" evidence="1">
    <location>
        <begin position="39"/>
        <end position="431"/>
    </location>
</feature>
<comment type="caution">
    <text evidence="2">The sequence shown here is derived from an EMBL/GenBank/DDBJ whole genome shotgun (WGS) entry which is preliminary data.</text>
</comment>
<dbReference type="PANTHER" id="PTHR47510:SF3">
    <property type="entry name" value="ENDO_EXONUCLEASE_PHOSPHATASE DOMAIN-CONTAINING PROTEIN"/>
    <property type="match status" value="1"/>
</dbReference>
<dbReference type="EMBL" id="JAYMGO010000015">
    <property type="protein sequence ID" value="KAL1260011.1"/>
    <property type="molecule type" value="Genomic_DNA"/>
</dbReference>
<proteinExistence type="predicted"/>
<name>A0ABR3M6S7_9TELE</name>
<gene>
    <name evidence="2" type="ORF">QQF64_007838</name>
</gene>
<sequence>MAARWLVAAAHGSAFRCSFLMFLYVFVVCLCTTGNANAHYTRQDLTDIREQHQSPVSRVFHHVHNIPYEIARPAGSPWIVVGSRRRRRWRRERKQRRGCRSGVMLRLRKQPYKPPLPSLYLANTRSLVYKTDYLELQLAGNRYVRDCCLLIITETWLHPDIPNASMQLAGCTLLRWDRTKDSGKSRGGGLCIYVHDNWCNNGTIIDKYSSLDLEYMSVRCRPFFLPRELTVVIVTVVYIPPDANVNIALSLLLNAMNGQQQAYPDGVHIIAGDLNKANLKSVLPRFYQHVKFSTRGEKAAGPDGVPGKGALVGLISRGDKAAYREEVLKLATWCSENKSSGSKNLDSPPCWTFTPPAASVELRTSSKDSSHPAFELFNLLISGSDSLRLACRLPLCLPSESSSDRWGAAAHMEMPLLNCSRTSRNLAKLLG</sequence>
<dbReference type="SUPFAM" id="SSF56219">
    <property type="entry name" value="DNase I-like"/>
    <property type="match status" value="1"/>
</dbReference>